<accession>A0A1J5RXJ7</accession>
<dbReference type="GO" id="GO:0005737">
    <property type="term" value="C:cytoplasm"/>
    <property type="evidence" value="ECO:0007669"/>
    <property type="project" value="UniProtKB-SubCell"/>
</dbReference>
<dbReference type="NCBIfam" id="TIGR01838">
    <property type="entry name" value="PHA_synth_I"/>
    <property type="match status" value="1"/>
</dbReference>
<evidence type="ECO:0000259" key="5">
    <source>
        <dbReference type="Pfam" id="PF07167"/>
    </source>
</evidence>
<dbReference type="EMBL" id="MLJW01000090">
    <property type="protein sequence ID" value="OIR00865.1"/>
    <property type="molecule type" value="Genomic_DNA"/>
</dbReference>
<dbReference type="Pfam" id="PF07167">
    <property type="entry name" value="PhaC_N"/>
    <property type="match status" value="1"/>
</dbReference>
<dbReference type="Gene3D" id="3.40.50.1820">
    <property type="entry name" value="alpha/beta hydrolase"/>
    <property type="match status" value="1"/>
</dbReference>
<dbReference type="EC" id="2.3.1.-" evidence="6"/>
<dbReference type="GO" id="GO:0042619">
    <property type="term" value="P:poly-hydroxybutyrate biosynthetic process"/>
    <property type="evidence" value="ECO:0007669"/>
    <property type="project" value="InterPro"/>
</dbReference>
<organism evidence="6">
    <name type="scientific">mine drainage metagenome</name>
    <dbReference type="NCBI Taxonomy" id="410659"/>
    <lineage>
        <taxon>unclassified sequences</taxon>
        <taxon>metagenomes</taxon>
        <taxon>ecological metagenomes</taxon>
    </lineage>
</organism>
<keyword evidence="4 6" id="KW-0012">Acyltransferase</keyword>
<protein>
    <submittedName>
        <fullName evidence="6">Poly-beta-hydroxybutyrate polymerase</fullName>
        <ecNumber evidence="6">2.3.1.-</ecNumber>
    </submittedName>
</protein>
<feature type="domain" description="Poly-beta-hydroxybutyrate polymerase N-terminal" evidence="5">
    <location>
        <begin position="91"/>
        <end position="258"/>
    </location>
</feature>
<evidence type="ECO:0000256" key="2">
    <source>
        <dbReference type="ARBA" id="ARBA00022490"/>
    </source>
</evidence>
<comment type="subcellular location">
    <subcellularLocation>
        <location evidence="1">Cytoplasm</location>
    </subcellularLocation>
</comment>
<evidence type="ECO:0000256" key="3">
    <source>
        <dbReference type="ARBA" id="ARBA00022679"/>
    </source>
</evidence>
<dbReference type="InterPro" id="IPR010963">
    <property type="entry name" value="PHA_synth_I"/>
</dbReference>
<dbReference type="PANTHER" id="PTHR36837">
    <property type="entry name" value="POLY(3-HYDROXYALKANOATE) POLYMERASE SUBUNIT PHAC"/>
    <property type="match status" value="1"/>
</dbReference>
<dbReference type="InterPro" id="IPR010941">
    <property type="entry name" value="PhaC_N"/>
</dbReference>
<dbReference type="InterPro" id="IPR029058">
    <property type="entry name" value="AB_hydrolase_fold"/>
</dbReference>
<dbReference type="GO" id="GO:0016746">
    <property type="term" value="F:acyltransferase activity"/>
    <property type="evidence" value="ECO:0007669"/>
    <property type="project" value="UniProtKB-KW"/>
</dbReference>
<sequence length="578" mass="62282">MSAAPDPLAVGMQAMLQSGQAWTQGLGSLVEGVNRWLASQQPVGKPASVPPETLARLQQEFAARHARLWAAELARKPDDPAPAVALPEPSDRRFAAPEWAQSPIFDYLRQAYVLNAQFLTSLAEAMPLADAAAKARMRFLTRQLVDALAPSNYAATNPEFIKTALETQGKSITLGLANLIADIEKGRISMTDDAAFEVGGNLAATPGAVVFENELFQLIQYAPLTDKVGQRPLVMVPPCINKYYVLDLQPENSLVRYAVEQGNTVFMVSWVNPKADLGHLTWDDYLERGVNQALAVAAEICAVKQVNALGFCVGGTLLASALAVAAARGERPVAALTLLTTLLDFSEPGELGCFIDEASVAAREATIGKGGLLSGRELSSVFSSLRANDLIWQYVVGNYLKGGKPPAFDLLYWNADSTSLPGPFAAWYLRRLYLENGLSRPGGLEMCGVRADVRSLDMPAFLYASREDHIVPWKTSYQSRALLSGPTRFVLGASGHIAGVINPPAKGKRSHWLSDSDAASGDGWLAAAQERPGSWWPLWSEWLAAHAGKRRAARAVLGSARHAAIEPAPGRYVREKAA</sequence>
<comment type="caution">
    <text evidence="6">The sequence shown here is derived from an EMBL/GenBank/DDBJ whole genome shotgun (WGS) entry which is preliminary data.</text>
</comment>
<proteinExistence type="predicted"/>
<evidence type="ECO:0000256" key="4">
    <source>
        <dbReference type="ARBA" id="ARBA00023315"/>
    </source>
</evidence>
<keyword evidence="2" id="KW-0963">Cytoplasm</keyword>
<gene>
    <name evidence="6" type="primary">phbC_2</name>
    <name evidence="6" type="ORF">GALL_170010</name>
</gene>
<dbReference type="AlphaFoldDB" id="A0A1J5RXJ7"/>
<evidence type="ECO:0000256" key="1">
    <source>
        <dbReference type="ARBA" id="ARBA00004496"/>
    </source>
</evidence>
<dbReference type="PANTHER" id="PTHR36837:SF5">
    <property type="entry name" value="POLY-3-HYDROXYBUTYRATE SYNTHASE"/>
    <property type="match status" value="1"/>
</dbReference>
<evidence type="ECO:0000313" key="6">
    <source>
        <dbReference type="EMBL" id="OIR00865.1"/>
    </source>
</evidence>
<keyword evidence="3 6" id="KW-0808">Transferase</keyword>
<dbReference type="SUPFAM" id="SSF53474">
    <property type="entry name" value="alpha/beta-Hydrolases"/>
    <property type="match status" value="1"/>
</dbReference>
<name>A0A1J5RXJ7_9ZZZZ</name>
<dbReference type="InterPro" id="IPR051321">
    <property type="entry name" value="PHA/PHB_synthase"/>
</dbReference>
<reference evidence="6" key="1">
    <citation type="submission" date="2016-10" db="EMBL/GenBank/DDBJ databases">
        <title>Sequence of Gallionella enrichment culture.</title>
        <authorList>
            <person name="Poehlein A."/>
            <person name="Muehling M."/>
            <person name="Daniel R."/>
        </authorList>
    </citation>
    <scope>NUCLEOTIDE SEQUENCE</scope>
</reference>